<dbReference type="SMART" id="SM00278">
    <property type="entry name" value="HhH1"/>
    <property type="match status" value="2"/>
</dbReference>
<sequence>MIGFLKGILVKKQPPLLWLDVRGVGYEVEAPMSTFYQLQSGDEESEVLLLTHMHVREDLIQLYGFASEAERTLFKTLLKVNGVGAKMALGILSSMSVNEFCQSVEQGDVTALTRIPGVGKKTAERLQIEIRDRLKPLVEAGLLNYATEDFTLQPSGDMAGEAKNSLNNLKGEVMVVNKAVEALLALGYKSTQAEKMVKQAYQDGMLLEEVIKAALQGVKI</sequence>
<dbReference type="GO" id="GO:0005524">
    <property type="term" value="F:ATP binding"/>
    <property type="evidence" value="ECO:0007669"/>
    <property type="project" value="InterPro"/>
</dbReference>
<dbReference type="KEGG" id="txa:HQN79_07430"/>
<protein>
    <recommendedName>
        <fullName evidence="6">Holliday junction branch migration complex subunit RuvA</fullName>
    </recommendedName>
</protein>
<dbReference type="CDD" id="cd14332">
    <property type="entry name" value="UBA_RuvA_C"/>
    <property type="match status" value="1"/>
</dbReference>
<dbReference type="InterPro" id="IPR003583">
    <property type="entry name" value="Hlx-hairpin-Hlx_DNA-bd_motif"/>
</dbReference>
<dbReference type="RefSeq" id="WP_173285303.1">
    <property type="nucleotide sequence ID" value="NZ_CP054020.1"/>
</dbReference>
<comment type="domain">
    <text evidence="6">Has three domains with a flexible linker between the domains II and III and assumes an 'L' shape. Domain III is highly mobile and contacts RuvB.</text>
</comment>
<comment type="caution">
    <text evidence="6">Lacks conserved residue(s) required for the propagation of feature annotation.</text>
</comment>
<dbReference type="InterPro" id="IPR012340">
    <property type="entry name" value="NA-bd_OB-fold"/>
</dbReference>
<reference evidence="8 9" key="1">
    <citation type="submission" date="2020-05" db="EMBL/GenBank/DDBJ databases">
        <title>Thiomicrorhabdus sediminis sp.nov. and Thiomicrorhabdus xiamenensis sp.nov., novel sulfur-oxidizing bacteria isolated from coastal sediment.</title>
        <authorList>
            <person name="Liu X."/>
        </authorList>
    </citation>
    <scope>NUCLEOTIDE SEQUENCE [LARGE SCALE GENOMIC DNA]</scope>
    <source>
        <strain evidence="8 9">G2</strain>
    </source>
</reference>
<dbReference type="SUPFAM" id="SSF50249">
    <property type="entry name" value="Nucleic acid-binding proteins"/>
    <property type="match status" value="1"/>
</dbReference>
<gene>
    <name evidence="6 8" type="primary">ruvA</name>
    <name evidence="8" type="ORF">HQN79_07430</name>
</gene>
<dbReference type="InterPro" id="IPR010994">
    <property type="entry name" value="RuvA_2-like"/>
</dbReference>
<dbReference type="GO" id="GO:0006281">
    <property type="term" value="P:DNA repair"/>
    <property type="evidence" value="ECO:0007669"/>
    <property type="project" value="UniProtKB-UniRule"/>
</dbReference>
<keyword evidence="5 6" id="KW-0234">DNA repair</keyword>
<dbReference type="GO" id="GO:0006310">
    <property type="term" value="P:DNA recombination"/>
    <property type="evidence" value="ECO:0007669"/>
    <property type="project" value="UniProtKB-UniRule"/>
</dbReference>
<keyword evidence="4 6" id="KW-0233">DNA recombination</keyword>
<dbReference type="Proteomes" id="UP000504724">
    <property type="component" value="Chromosome"/>
</dbReference>
<name>A0A7D4T184_9GAMM</name>
<dbReference type="GO" id="GO:0048476">
    <property type="term" value="C:Holliday junction resolvase complex"/>
    <property type="evidence" value="ECO:0007669"/>
    <property type="project" value="UniProtKB-UniRule"/>
</dbReference>
<keyword evidence="1 6" id="KW-0963">Cytoplasm</keyword>
<feature type="domain" description="Helix-hairpin-helix DNA-binding motif class 1" evidence="7">
    <location>
        <begin position="75"/>
        <end position="94"/>
    </location>
</feature>
<evidence type="ECO:0000256" key="4">
    <source>
        <dbReference type="ARBA" id="ARBA00023172"/>
    </source>
</evidence>
<dbReference type="GO" id="GO:0000400">
    <property type="term" value="F:four-way junction DNA binding"/>
    <property type="evidence" value="ECO:0007669"/>
    <property type="project" value="UniProtKB-UniRule"/>
</dbReference>
<dbReference type="InterPro" id="IPR013849">
    <property type="entry name" value="DNA_helicase_Holl-junc_RuvA_I"/>
</dbReference>
<keyword evidence="3 6" id="KW-0238">DNA-binding</keyword>
<comment type="subcellular location">
    <subcellularLocation>
        <location evidence="6">Cytoplasm</location>
    </subcellularLocation>
</comment>
<comment type="function">
    <text evidence="6">The RuvA-RuvB-RuvC complex processes Holliday junction (HJ) DNA during genetic recombination and DNA repair, while the RuvA-RuvB complex plays an important role in the rescue of blocked DNA replication forks via replication fork reversal (RFR). RuvA specifically binds to HJ cruciform DNA, conferring on it an open structure. The RuvB hexamer acts as an ATP-dependent pump, pulling dsDNA into and through the RuvAB complex. HJ branch migration allows RuvC to scan DNA until it finds its consensus sequence, where it cleaves and resolves the cruciform DNA.</text>
</comment>
<evidence type="ECO:0000256" key="2">
    <source>
        <dbReference type="ARBA" id="ARBA00022763"/>
    </source>
</evidence>
<dbReference type="Gene3D" id="1.10.8.10">
    <property type="entry name" value="DNA helicase RuvA subunit, C-terminal domain"/>
    <property type="match status" value="1"/>
</dbReference>
<dbReference type="Pfam" id="PF07499">
    <property type="entry name" value="RuvA_C"/>
    <property type="match status" value="1"/>
</dbReference>
<dbReference type="NCBIfam" id="TIGR00084">
    <property type="entry name" value="ruvA"/>
    <property type="match status" value="1"/>
</dbReference>
<evidence type="ECO:0000313" key="8">
    <source>
        <dbReference type="EMBL" id="QKI89405.1"/>
    </source>
</evidence>
<dbReference type="EMBL" id="CP054020">
    <property type="protein sequence ID" value="QKI89405.1"/>
    <property type="molecule type" value="Genomic_DNA"/>
</dbReference>
<dbReference type="Gene3D" id="1.10.150.20">
    <property type="entry name" value="5' to 3' exonuclease, C-terminal subdomain"/>
    <property type="match status" value="1"/>
</dbReference>
<keyword evidence="2 6" id="KW-0227">DNA damage</keyword>
<dbReference type="SUPFAM" id="SSF46929">
    <property type="entry name" value="DNA helicase RuvA subunit, C-terminal domain"/>
    <property type="match status" value="1"/>
</dbReference>
<dbReference type="GO" id="GO:0009378">
    <property type="term" value="F:four-way junction helicase activity"/>
    <property type="evidence" value="ECO:0007669"/>
    <property type="project" value="InterPro"/>
</dbReference>
<feature type="region of interest" description="Domain III" evidence="6">
    <location>
        <begin position="164"/>
        <end position="220"/>
    </location>
</feature>
<evidence type="ECO:0000256" key="6">
    <source>
        <dbReference type="HAMAP-Rule" id="MF_00031"/>
    </source>
</evidence>
<evidence type="ECO:0000256" key="1">
    <source>
        <dbReference type="ARBA" id="ARBA00022490"/>
    </source>
</evidence>
<dbReference type="InterPro" id="IPR036267">
    <property type="entry name" value="RuvA_C_sf"/>
</dbReference>
<organism evidence="8 9">
    <name type="scientific">Thiomicrorhabdus xiamenensis</name>
    <dbReference type="NCBI Taxonomy" id="2739063"/>
    <lineage>
        <taxon>Bacteria</taxon>
        <taxon>Pseudomonadati</taxon>
        <taxon>Pseudomonadota</taxon>
        <taxon>Gammaproteobacteria</taxon>
        <taxon>Thiotrichales</taxon>
        <taxon>Piscirickettsiaceae</taxon>
        <taxon>Thiomicrorhabdus</taxon>
    </lineage>
</organism>
<feature type="domain" description="Helix-hairpin-helix DNA-binding motif class 1" evidence="7">
    <location>
        <begin position="110"/>
        <end position="129"/>
    </location>
</feature>
<dbReference type="GO" id="GO:0009379">
    <property type="term" value="C:Holliday junction helicase complex"/>
    <property type="evidence" value="ECO:0007669"/>
    <property type="project" value="InterPro"/>
</dbReference>
<dbReference type="HAMAP" id="MF_00031">
    <property type="entry name" value="DNA_HJ_migration_RuvA"/>
    <property type="match status" value="1"/>
</dbReference>
<comment type="subunit">
    <text evidence="6">Homotetramer. Forms an RuvA(8)-RuvB(12)-Holliday junction (HJ) complex. HJ DNA is sandwiched between 2 RuvA tetramers; dsDNA enters through RuvA and exits via RuvB. An RuvB hexamer assembles on each DNA strand where it exits the tetramer. Each RuvB hexamer is contacted by two RuvA subunits (via domain III) on 2 adjacent RuvB subunits; this complex drives branch migration. In the full resolvosome a probable DNA-RuvA(4)-RuvB(12)-RuvC(2) complex forms which resolves the HJ.</text>
</comment>
<dbReference type="SUPFAM" id="SSF47781">
    <property type="entry name" value="RuvA domain 2-like"/>
    <property type="match status" value="1"/>
</dbReference>
<proteinExistence type="inferred from homology"/>
<keyword evidence="9" id="KW-1185">Reference proteome</keyword>
<evidence type="ECO:0000259" key="7">
    <source>
        <dbReference type="SMART" id="SM00278"/>
    </source>
</evidence>
<evidence type="ECO:0000313" key="9">
    <source>
        <dbReference type="Proteomes" id="UP000504724"/>
    </source>
</evidence>
<evidence type="ECO:0000256" key="3">
    <source>
        <dbReference type="ARBA" id="ARBA00023125"/>
    </source>
</evidence>
<dbReference type="Pfam" id="PF14520">
    <property type="entry name" value="HHH_5"/>
    <property type="match status" value="1"/>
</dbReference>
<comment type="similarity">
    <text evidence="6">Belongs to the RuvA family.</text>
</comment>
<dbReference type="Gene3D" id="2.40.50.140">
    <property type="entry name" value="Nucleic acid-binding proteins"/>
    <property type="match status" value="1"/>
</dbReference>
<evidence type="ECO:0000256" key="5">
    <source>
        <dbReference type="ARBA" id="ARBA00023204"/>
    </source>
</evidence>
<dbReference type="GO" id="GO:0005737">
    <property type="term" value="C:cytoplasm"/>
    <property type="evidence" value="ECO:0007669"/>
    <property type="project" value="UniProtKB-SubCell"/>
</dbReference>
<dbReference type="InterPro" id="IPR000085">
    <property type="entry name" value="RuvA"/>
</dbReference>
<dbReference type="Pfam" id="PF01330">
    <property type="entry name" value="RuvA_N"/>
    <property type="match status" value="1"/>
</dbReference>
<dbReference type="InterPro" id="IPR011114">
    <property type="entry name" value="RuvA_C"/>
</dbReference>
<dbReference type="AlphaFoldDB" id="A0A7D4T184"/>
<accession>A0A7D4T184</accession>